<evidence type="ECO:0008006" key="3">
    <source>
        <dbReference type="Google" id="ProtNLM"/>
    </source>
</evidence>
<evidence type="ECO:0000313" key="1">
    <source>
        <dbReference type="EMBL" id="KIY46929.1"/>
    </source>
</evidence>
<evidence type="ECO:0000313" key="2">
    <source>
        <dbReference type="Proteomes" id="UP000054144"/>
    </source>
</evidence>
<dbReference type="AlphaFoldDB" id="A0A0D7A966"/>
<accession>A0A0D7A966</accession>
<dbReference type="EMBL" id="KN882020">
    <property type="protein sequence ID" value="KIY46929.1"/>
    <property type="molecule type" value="Genomic_DNA"/>
</dbReference>
<dbReference type="GO" id="GO:0020037">
    <property type="term" value="F:heme binding"/>
    <property type="evidence" value="ECO:0007669"/>
    <property type="project" value="InterPro"/>
</dbReference>
<organism evidence="1 2">
    <name type="scientific">Fistulina hepatica ATCC 64428</name>
    <dbReference type="NCBI Taxonomy" id="1128425"/>
    <lineage>
        <taxon>Eukaryota</taxon>
        <taxon>Fungi</taxon>
        <taxon>Dikarya</taxon>
        <taxon>Basidiomycota</taxon>
        <taxon>Agaricomycotina</taxon>
        <taxon>Agaricomycetes</taxon>
        <taxon>Agaricomycetidae</taxon>
        <taxon>Agaricales</taxon>
        <taxon>Fistulinaceae</taxon>
        <taxon>Fistulina</taxon>
    </lineage>
</organism>
<protein>
    <recommendedName>
        <fullName evidence="3">Cytochrome P450</fullName>
    </recommendedName>
</protein>
<reference evidence="1 2" key="1">
    <citation type="journal article" date="2015" name="Fungal Genet. Biol.">
        <title>Evolution of novel wood decay mechanisms in Agaricales revealed by the genome sequences of Fistulina hepatica and Cylindrobasidium torrendii.</title>
        <authorList>
            <person name="Floudas D."/>
            <person name="Held B.W."/>
            <person name="Riley R."/>
            <person name="Nagy L.G."/>
            <person name="Koehler G."/>
            <person name="Ransdell A.S."/>
            <person name="Younus H."/>
            <person name="Chow J."/>
            <person name="Chiniquy J."/>
            <person name="Lipzen A."/>
            <person name="Tritt A."/>
            <person name="Sun H."/>
            <person name="Haridas S."/>
            <person name="LaButti K."/>
            <person name="Ohm R.A."/>
            <person name="Kues U."/>
            <person name="Blanchette R.A."/>
            <person name="Grigoriev I.V."/>
            <person name="Minto R.E."/>
            <person name="Hibbett D.S."/>
        </authorList>
    </citation>
    <scope>NUCLEOTIDE SEQUENCE [LARGE SCALE GENOMIC DNA]</scope>
    <source>
        <strain evidence="1 2">ATCC 64428</strain>
    </source>
</reference>
<gene>
    <name evidence="1" type="ORF">FISHEDRAFT_75192</name>
</gene>
<name>A0A0D7A966_9AGAR</name>
<dbReference type="Proteomes" id="UP000054144">
    <property type="component" value="Unassembled WGS sequence"/>
</dbReference>
<dbReference type="OrthoDB" id="10029320at2759"/>
<proteinExistence type="predicted"/>
<dbReference type="GO" id="GO:0005506">
    <property type="term" value="F:iron ion binding"/>
    <property type="evidence" value="ECO:0007669"/>
    <property type="project" value="InterPro"/>
</dbReference>
<keyword evidence="2" id="KW-1185">Reference proteome</keyword>
<dbReference type="SUPFAM" id="SSF48264">
    <property type="entry name" value="Cytochrome P450"/>
    <property type="match status" value="1"/>
</dbReference>
<sequence>MGVREMLKSMPEREMWIVRARANVHLRVLPLHTNTFVSAMRELIKAPTNWIPVRDIATLAVRDILQGTESVPFNFFVGQVTLQTICSGLLQSPPTPGIDYLVHLRAAVRGITQLWLASKATKPTHLHITTSNILNHHLRALLPDIARFPNPIDYIIPTYETIWRVVATLIAHTCHDPDYCETLYNLYEQPTSEQFAQRGIRTDKPHVSAQDMVHETLRVHPPTERIGCVIADSSLIRRTLGLTRDVLHRADIEAAQRTAHVWGEEPGIWRPERFIQGEGGARSFAHLLAFGYGPGVRIAREWAPMAAGVIAAVILYTLEDHNRQYNVVKGPRVGDREGWEGWEIKKASGANV</sequence>
<dbReference type="InterPro" id="IPR036396">
    <property type="entry name" value="Cyt_P450_sf"/>
</dbReference>
<dbReference type="Gene3D" id="1.10.630.10">
    <property type="entry name" value="Cytochrome P450"/>
    <property type="match status" value="1"/>
</dbReference>
<dbReference type="GO" id="GO:0004497">
    <property type="term" value="F:monooxygenase activity"/>
    <property type="evidence" value="ECO:0007669"/>
    <property type="project" value="InterPro"/>
</dbReference>
<dbReference type="GO" id="GO:0016705">
    <property type="term" value="F:oxidoreductase activity, acting on paired donors, with incorporation or reduction of molecular oxygen"/>
    <property type="evidence" value="ECO:0007669"/>
    <property type="project" value="InterPro"/>
</dbReference>